<dbReference type="SUPFAM" id="SSF52058">
    <property type="entry name" value="L domain-like"/>
    <property type="match status" value="1"/>
</dbReference>
<dbReference type="STRING" id="63057.A0A2P5EQY1"/>
<name>A0A2P5EQY1_TREOI</name>
<keyword evidence="4" id="KW-0732">Signal</keyword>
<dbReference type="InterPro" id="IPR032675">
    <property type="entry name" value="LRR_dom_sf"/>
</dbReference>
<comment type="caution">
    <text evidence="6">The sequence shown here is derived from an EMBL/GenBank/DDBJ whole genome shotgun (WGS) entry which is preliminary data.</text>
</comment>
<gene>
    <name evidence="6" type="ORF">TorRG33x02_163010</name>
</gene>
<evidence type="ECO:0000256" key="3">
    <source>
        <dbReference type="ARBA" id="ARBA00022737"/>
    </source>
</evidence>
<evidence type="ECO:0000313" key="6">
    <source>
        <dbReference type="EMBL" id="PON87922.1"/>
    </source>
</evidence>
<evidence type="ECO:0000256" key="2">
    <source>
        <dbReference type="ARBA" id="ARBA00022614"/>
    </source>
</evidence>
<evidence type="ECO:0000259" key="5">
    <source>
        <dbReference type="Pfam" id="PF08263"/>
    </source>
</evidence>
<dbReference type="InterPro" id="IPR051848">
    <property type="entry name" value="PGIP"/>
</dbReference>
<dbReference type="Gene3D" id="3.80.10.10">
    <property type="entry name" value="Ribonuclease Inhibitor"/>
    <property type="match status" value="1"/>
</dbReference>
<dbReference type="Pfam" id="PF08263">
    <property type="entry name" value="LRRNT_2"/>
    <property type="match status" value="1"/>
</dbReference>
<evidence type="ECO:0000256" key="1">
    <source>
        <dbReference type="ARBA" id="ARBA00004196"/>
    </source>
</evidence>
<dbReference type="Proteomes" id="UP000237000">
    <property type="component" value="Unassembled WGS sequence"/>
</dbReference>
<dbReference type="InParanoid" id="A0A2P5EQY1"/>
<evidence type="ECO:0000256" key="4">
    <source>
        <dbReference type="SAM" id="SignalP"/>
    </source>
</evidence>
<protein>
    <submittedName>
        <fullName evidence="6">LRR domain containing protein</fullName>
    </submittedName>
</protein>
<organism evidence="6 7">
    <name type="scientific">Trema orientale</name>
    <name type="common">Charcoal tree</name>
    <name type="synonym">Celtis orientalis</name>
    <dbReference type="NCBI Taxonomy" id="63057"/>
    <lineage>
        <taxon>Eukaryota</taxon>
        <taxon>Viridiplantae</taxon>
        <taxon>Streptophyta</taxon>
        <taxon>Embryophyta</taxon>
        <taxon>Tracheophyta</taxon>
        <taxon>Spermatophyta</taxon>
        <taxon>Magnoliopsida</taxon>
        <taxon>eudicotyledons</taxon>
        <taxon>Gunneridae</taxon>
        <taxon>Pentapetalae</taxon>
        <taxon>rosids</taxon>
        <taxon>fabids</taxon>
        <taxon>Rosales</taxon>
        <taxon>Cannabaceae</taxon>
        <taxon>Trema</taxon>
    </lineage>
</organism>
<accession>A0A2P5EQY1</accession>
<dbReference type="InterPro" id="IPR013210">
    <property type="entry name" value="LRR_N_plant-typ"/>
</dbReference>
<keyword evidence="7" id="KW-1185">Reference proteome</keyword>
<reference evidence="7" key="1">
    <citation type="submission" date="2016-06" db="EMBL/GenBank/DDBJ databases">
        <title>Parallel loss of symbiosis genes in relatives of nitrogen-fixing non-legume Parasponia.</title>
        <authorList>
            <person name="Van Velzen R."/>
            <person name="Holmer R."/>
            <person name="Bu F."/>
            <person name="Rutten L."/>
            <person name="Van Zeijl A."/>
            <person name="Liu W."/>
            <person name="Santuari L."/>
            <person name="Cao Q."/>
            <person name="Sharma T."/>
            <person name="Shen D."/>
            <person name="Roswanjaya Y."/>
            <person name="Wardhani T."/>
            <person name="Kalhor M.S."/>
            <person name="Jansen J."/>
            <person name="Van den Hoogen J."/>
            <person name="Gungor B."/>
            <person name="Hartog M."/>
            <person name="Hontelez J."/>
            <person name="Verver J."/>
            <person name="Yang W.-C."/>
            <person name="Schijlen E."/>
            <person name="Repin R."/>
            <person name="Schilthuizen M."/>
            <person name="Schranz E."/>
            <person name="Heidstra R."/>
            <person name="Miyata K."/>
            <person name="Fedorova E."/>
            <person name="Kohlen W."/>
            <person name="Bisseling T."/>
            <person name="Smit S."/>
            <person name="Geurts R."/>
        </authorList>
    </citation>
    <scope>NUCLEOTIDE SEQUENCE [LARGE SCALE GENOMIC DNA]</scope>
    <source>
        <strain evidence="7">cv. RG33-2</strain>
    </source>
</reference>
<dbReference type="PANTHER" id="PTHR48059">
    <property type="entry name" value="POLYGALACTURONASE INHIBITOR 1"/>
    <property type="match status" value="1"/>
</dbReference>
<comment type="subcellular location">
    <subcellularLocation>
        <location evidence="1">Cell envelope</location>
    </subcellularLocation>
</comment>
<feature type="domain" description="Leucine-rich repeat-containing N-terminal plant-type" evidence="5">
    <location>
        <begin position="33"/>
        <end position="69"/>
    </location>
</feature>
<dbReference type="PANTHER" id="PTHR48059:SF4">
    <property type="entry name" value="POLYGALACTURONASE INHIBITOR 1-RELATED"/>
    <property type="match status" value="1"/>
</dbReference>
<dbReference type="OrthoDB" id="1740599at2759"/>
<dbReference type="EMBL" id="JXTC01000111">
    <property type="protein sequence ID" value="PON87922.1"/>
    <property type="molecule type" value="Genomic_DNA"/>
</dbReference>
<keyword evidence="3" id="KW-0677">Repeat</keyword>
<evidence type="ECO:0000313" key="7">
    <source>
        <dbReference type="Proteomes" id="UP000237000"/>
    </source>
</evidence>
<feature type="signal peptide" evidence="4">
    <location>
        <begin position="1"/>
        <end position="27"/>
    </location>
</feature>
<feature type="chain" id="PRO_5015112975" evidence="4">
    <location>
        <begin position="28"/>
        <end position="159"/>
    </location>
</feature>
<sequence length="159" mass="17825">MEALKLVSTLFLTLIILVFTCPNPSLSAQLCCPKDKKVLLQIKKAFKDPYTYASWDPSSDCCDWYGVECHEKTHQVISFSANNGDLSGPIPPQVAELPYLQYLDFHKQPNITGSIPPAIAKLMNLKSLSITWTKITGPILDFLGQLKNLDFIALSYCWK</sequence>
<proteinExistence type="predicted"/>
<keyword evidence="2" id="KW-0433">Leucine-rich repeat</keyword>
<dbReference type="AlphaFoldDB" id="A0A2P5EQY1"/>